<protein>
    <submittedName>
        <fullName evidence="10">ABC transporter permease</fullName>
    </submittedName>
</protein>
<feature type="transmembrane region" description="Helical" evidence="8">
    <location>
        <begin position="46"/>
        <end position="69"/>
    </location>
</feature>
<evidence type="ECO:0000256" key="2">
    <source>
        <dbReference type="ARBA" id="ARBA00022448"/>
    </source>
</evidence>
<feature type="transmembrane region" description="Helical" evidence="8">
    <location>
        <begin position="161"/>
        <end position="187"/>
    </location>
</feature>
<feature type="region of interest" description="Disordered" evidence="7">
    <location>
        <begin position="519"/>
        <end position="547"/>
    </location>
</feature>
<feature type="transmembrane region" description="Helical" evidence="8">
    <location>
        <begin position="255"/>
        <end position="273"/>
    </location>
</feature>
<dbReference type="CDD" id="cd06173">
    <property type="entry name" value="MFS_MefA_like"/>
    <property type="match status" value="1"/>
</dbReference>
<keyword evidence="6 8" id="KW-0472">Membrane</keyword>
<dbReference type="PANTHER" id="PTHR23513">
    <property type="entry name" value="INTEGRAL MEMBRANE EFFLUX PROTEIN-RELATED"/>
    <property type="match status" value="1"/>
</dbReference>
<dbReference type="GO" id="GO:0022857">
    <property type="term" value="F:transmembrane transporter activity"/>
    <property type="evidence" value="ECO:0007669"/>
    <property type="project" value="InterPro"/>
</dbReference>
<evidence type="ECO:0000256" key="3">
    <source>
        <dbReference type="ARBA" id="ARBA00022475"/>
    </source>
</evidence>
<sequence>MPTQSAFSIPIFRAIWLASMSSNFGGLVQAVGASWLMTTLTESPQFVALVQASTALPIMFFSLFAGAIADNLDRRLVMITAQFFMLVISALLAAFAWFELLNPWLLISFTFLIGCGTALNNPAWQASVGDMVPRNLLPDAVALNSMGFNIARSVGPALGGLIVAAGGAAAAFATNAVSYCALLGVLLRWRPDNKPSELPKERILIAMSAGIRYVAMSPEIRVVMARSCLFGMAAAALPALLPVVARVLIGGGPLVFGILFGSFGVGAVVGALSSRWLRAHISTEWIVRLGSTCVLIGAAVTGTSNLMAVTIPALMVAGAGWVLSLSTFNVAVQMNSPRWVVARALSLYQMSTFGGMAFGSWFFGYVASHQSITIALLSAAALMALSILLGIVLPVLQVEDIDLAPLNRWSEPATAVDVEMRTGPVVITVEHRIAEENINAFLHVMSERRRICRRDGFLRWTLLRDLGDAELWIERFHVPTWLDYLRDSQRRTKADAENFEEVRRLHIDGKPAVVHRMIERQPGLPPSSRLPSARELADPMTDATRAS</sequence>
<feature type="transmembrane region" description="Helical" evidence="8">
    <location>
        <begin position="344"/>
        <end position="366"/>
    </location>
</feature>
<organism evidence="10 11">
    <name type="scientific">Ahrensia marina</name>
    <dbReference type="NCBI Taxonomy" id="1514904"/>
    <lineage>
        <taxon>Bacteria</taxon>
        <taxon>Pseudomonadati</taxon>
        <taxon>Pseudomonadota</taxon>
        <taxon>Alphaproteobacteria</taxon>
        <taxon>Hyphomicrobiales</taxon>
        <taxon>Ahrensiaceae</taxon>
        <taxon>Ahrensia</taxon>
    </lineage>
</organism>
<dbReference type="PATRIC" id="fig|1514904.3.peg.2724"/>
<evidence type="ECO:0000313" key="11">
    <source>
        <dbReference type="Proteomes" id="UP000038011"/>
    </source>
</evidence>
<accession>A0A0N0E8C2</accession>
<feature type="transmembrane region" description="Helical" evidence="8">
    <location>
        <begin position="285"/>
        <end position="303"/>
    </location>
</feature>
<evidence type="ECO:0000256" key="5">
    <source>
        <dbReference type="ARBA" id="ARBA00022989"/>
    </source>
</evidence>
<evidence type="ECO:0000259" key="9">
    <source>
        <dbReference type="PROSITE" id="PS50850"/>
    </source>
</evidence>
<keyword evidence="4 8" id="KW-0812">Transmembrane</keyword>
<feature type="transmembrane region" description="Helical" evidence="8">
    <location>
        <begin position="104"/>
        <end position="124"/>
    </location>
</feature>
<feature type="transmembrane region" description="Helical" evidence="8">
    <location>
        <begin position="76"/>
        <end position="98"/>
    </location>
</feature>
<dbReference type="STRING" id="1514904.SU32_04195"/>
<evidence type="ECO:0000256" key="6">
    <source>
        <dbReference type="ARBA" id="ARBA00023136"/>
    </source>
</evidence>
<keyword evidence="5 8" id="KW-1133">Transmembrane helix</keyword>
<feature type="transmembrane region" description="Helical" evidence="8">
    <location>
        <begin position="309"/>
        <end position="332"/>
    </location>
</feature>
<dbReference type="InterPro" id="IPR010290">
    <property type="entry name" value="TM_effector"/>
</dbReference>
<dbReference type="Gene3D" id="1.20.1250.20">
    <property type="entry name" value="MFS general substrate transporter like domains"/>
    <property type="match status" value="1"/>
</dbReference>
<evidence type="ECO:0000256" key="4">
    <source>
        <dbReference type="ARBA" id="ARBA00022692"/>
    </source>
</evidence>
<name>A0A0N0E8C2_9HYPH</name>
<dbReference type="SUPFAM" id="SSF103473">
    <property type="entry name" value="MFS general substrate transporter"/>
    <property type="match status" value="1"/>
</dbReference>
<dbReference type="PANTHER" id="PTHR23513:SF11">
    <property type="entry name" value="STAPHYLOFERRIN A TRANSPORTER"/>
    <property type="match status" value="1"/>
</dbReference>
<evidence type="ECO:0000256" key="8">
    <source>
        <dbReference type="SAM" id="Phobius"/>
    </source>
</evidence>
<feature type="transmembrane region" description="Helical" evidence="8">
    <location>
        <begin position="228"/>
        <end position="249"/>
    </location>
</feature>
<dbReference type="AlphaFoldDB" id="A0A0N0E8C2"/>
<dbReference type="PROSITE" id="PS50850">
    <property type="entry name" value="MFS"/>
    <property type="match status" value="1"/>
</dbReference>
<feature type="domain" description="Major facilitator superfamily (MFS) profile" evidence="9">
    <location>
        <begin position="11"/>
        <end position="402"/>
    </location>
</feature>
<feature type="transmembrane region" description="Helical" evidence="8">
    <location>
        <begin position="372"/>
        <end position="396"/>
    </location>
</feature>
<keyword evidence="3" id="KW-1003">Cell membrane</keyword>
<evidence type="ECO:0000256" key="1">
    <source>
        <dbReference type="ARBA" id="ARBA00004651"/>
    </source>
</evidence>
<dbReference type="Pfam" id="PF05977">
    <property type="entry name" value="MFS_3"/>
    <property type="match status" value="1"/>
</dbReference>
<comment type="caution">
    <text evidence="10">The sequence shown here is derived from an EMBL/GenBank/DDBJ whole genome shotgun (WGS) entry which is preliminary data.</text>
</comment>
<dbReference type="OrthoDB" id="9809918at2"/>
<evidence type="ECO:0000313" key="10">
    <source>
        <dbReference type="EMBL" id="KPB02208.1"/>
    </source>
</evidence>
<proteinExistence type="predicted"/>
<keyword evidence="2" id="KW-0813">Transport</keyword>
<dbReference type="GO" id="GO:0005886">
    <property type="term" value="C:plasma membrane"/>
    <property type="evidence" value="ECO:0007669"/>
    <property type="project" value="UniProtKB-SubCell"/>
</dbReference>
<dbReference type="InterPro" id="IPR036259">
    <property type="entry name" value="MFS_trans_sf"/>
</dbReference>
<dbReference type="RefSeq" id="WP_053998096.1">
    <property type="nucleotide sequence ID" value="NZ_JXMU01000004.1"/>
</dbReference>
<keyword evidence="11" id="KW-1185">Reference proteome</keyword>
<dbReference type="Proteomes" id="UP000038011">
    <property type="component" value="Unassembled WGS sequence"/>
</dbReference>
<comment type="subcellular location">
    <subcellularLocation>
        <location evidence="1">Cell membrane</location>
        <topology evidence="1">Multi-pass membrane protein</topology>
    </subcellularLocation>
</comment>
<evidence type="ECO:0000256" key="7">
    <source>
        <dbReference type="SAM" id="MobiDB-lite"/>
    </source>
</evidence>
<dbReference type="InterPro" id="IPR020846">
    <property type="entry name" value="MFS_dom"/>
</dbReference>
<reference evidence="10 11" key="1">
    <citation type="submission" date="2015-01" db="EMBL/GenBank/DDBJ databases">
        <title>Ahrensia donghaiensis sp. nov., a novel dimethylsulphoniopropionate-cleavage bacterium isolated from seawater and emended descriptions of the genus Ahrensia and Ahrensia kielensis.</title>
        <authorList>
            <person name="Liu J."/>
        </authorList>
    </citation>
    <scope>NUCLEOTIDE SEQUENCE [LARGE SCALE GENOMIC DNA]</scope>
    <source>
        <strain evidence="10 11">LZD062</strain>
    </source>
</reference>
<gene>
    <name evidence="10" type="ORF">SU32_04195</name>
</gene>
<dbReference type="EMBL" id="JXMU01000004">
    <property type="protein sequence ID" value="KPB02208.1"/>
    <property type="molecule type" value="Genomic_DNA"/>
</dbReference>